<evidence type="ECO:0000256" key="1">
    <source>
        <dbReference type="ARBA" id="ARBA00004651"/>
    </source>
</evidence>
<dbReference type="GO" id="GO:0055085">
    <property type="term" value="P:transmembrane transport"/>
    <property type="evidence" value="ECO:0007669"/>
    <property type="project" value="InterPro"/>
</dbReference>
<dbReference type="InterPro" id="IPR035906">
    <property type="entry name" value="MetI-like_sf"/>
</dbReference>
<comment type="subcellular location">
    <subcellularLocation>
        <location evidence="1 7">Cell membrane</location>
        <topology evidence="1 7">Multi-pass membrane protein</topology>
    </subcellularLocation>
</comment>
<feature type="transmembrane region" description="Helical" evidence="7">
    <location>
        <begin position="415"/>
        <end position="440"/>
    </location>
</feature>
<feature type="transmembrane region" description="Helical" evidence="7">
    <location>
        <begin position="20"/>
        <end position="38"/>
    </location>
</feature>
<evidence type="ECO:0000256" key="6">
    <source>
        <dbReference type="ARBA" id="ARBA00023136"/>
    </source>
</evidence>
<sequence length="509" mass="56037">MSGPRKGAGLFARRSMSPWLLLVPAFVSLGAVSVYPILNGLWLSLTNTSLVTQENDFVGLANYGLLWNDTLFWNAWRHTLVFTLVSTLAETMLGLAMALLLYEPFRGRAIVRAAMLVPWAMPTVVTSKMFGWLFDGQHGLVNYLLLQAGLIDANVNWYGSVDNALGTIIFADVWKTTPFMALLLLAGLHTIPILDPAVRLRLDADHRHVRDGSLHRARLRHLRGAPDAEGGMNETRPVLHSLVLYLGGALILLWSGGPFVWQLSTSFQLDRELTAGTPTFFPDPFTWEHYRNIFVEKQFQDYVVNSIIVAGLTTLVCLFIGALAAFALSRLDIKGRFGVLGLILSISMFPQIALVGPLYLVASTFGLLDTFTGLVITYVALGLPLVTWVLFGYFETLPREIDEAARMDGVTTLGLLFRIILPMSLPSLVTTGLLAFIAAWNEFMFALAFTSTPDHQTIPVGIANFTNLYYVPWGDIAAASVVVTVPLIALVLVFQRHIIEGLTQGGVKE</sequence>
<dbReference type="PROSITE" id="PS50928">
    <property type="entry name" value="ABC_TM1"/>
    <property type="match status" value="1"/>
</dbReference>
<dbReference type="Pfam" id="PF00528">
    <property type="entry name" value="BPD_transp_1"/>
    <property type="match status" value="1"/>
</dbReference>
<dbReference type="PANTHER" id="PTHR32243">
    <property type="entry name" value="MALTOSE TRANSPORT SYSTEM PERMEASE-RELATED"/>
    <property type="match status" value="1"/>
</dbReference>
<feature type="transmembrane region" description="Helical" evidence="7">
    <location>
        <begin position="476"/>
        <end position="494"/>
    </location>
</feature>
<evidence type="ECO:0000256" key="3">
    <source>
        <dbReference type="ARBA" id="ARBA00022475"/>
    </source>
</evidence>
<dbReference type="Gene3D" id="1.10.3720.10">
    <property type="entry name" value="MetI-like"/>
    <property type="match status" value="2"/>
</dbReference>
<dbReference type="EMBL" id="JACIEK010000003">
    <property type="protein sequence ID" value="MBB3997871.1"/>
    <property type="molecule type" value="Genomic_DNA"/>
</dbReference>
<keyword evidence="2 7" id="KW-0813">Transport</keyword>
<evidence type="ECO:0000259" key="8">
    <source>
        <dbReference type="PROSITE" id="PS50928"/>
    </source>
</evidence>
<evidence type="ECO:0000256" key="2">
    <source>
        <dbReference type="ARBA" id="ARBA00022448"/>
    </source>
</evidence>
<dbReference type="RefSeq" id="WP_246393026.1">
    <property type="nucleotide sequence ID" value="NZ_JACIEK010000003.1"/>
</dbReference>
<dbReference type="InterPro" id="IPR050901">
    <property type="entry name" value="BP-dep_ABC_trans_perm"/>
</dbReference>
<keyword evidence="4 7" id="KW-0812">Transmembrane</keyword>
<comment type="caution">
    <text evidence="9">The sequence shown here is derived from an EMBL/GenBank/DDBJ whole genome shotgun (WGS) entry which is preliminary data.</text>
</comment>
<keyword evidence="3" id="KW-1003">Cell membrane</keyword>
<dbReference type="PANTHER" id="PTHR32243:SF18">
    <property type="entry name" value="INNER MEMBRANE ABC TRANSPORTER PERMEASE PROTEIN YCJP"/>
    <property type="match status" value="1"/>
</dbReference>
<accession>A0A7W6ED69</accession>
<dbReference type="AlphaFoldDB" id="A0A7W6ED69"/>
<dbReference type="GO" id="GO:0005886">
    <property type="term" value="C:plasma membrane"/>
    <property type="evidence" value="ECO:0007669"/>
    <property type="project" value="UniProtKB-SubCell"/>
</dbReference>
<name>A0A7W6ED69_9HYPH</name>
<feature type="domain" description="ABC transmembrane type-1" evidence="8">
    <location>
        <begin position="303"/>
        <end position="494"/>
    </location>
</feature>
<dbReference type="InterPro" id="IPR000515">
    <property type="entry name" value="MetI-like"/>
</dbReference>
<keyword evidence="5 7" id="KW-1133">Transmembrane helix</keyword>
<evidence type="ECO:0000256" key="5">
    <source>
        <dbReference type="ARBA" id="ARBA00022989"/>
    </source>
</evidence>
<feature type="transmembrane region" description="Helical" evidence="7">
    <location>
        <begin position="374"/>
        <end position="394"/>
    </location>
</feature>
<evidence type="ECO:0000256" key="7">
    <source>
        <dbReference type="RuleBase" id="RU363032"/>
    </source>
</evidence>
<proteinExistence type="inferred from homology"/>
<feature type="transmembrane region" description="Helical" evidence="7">
    <location>
        <begin position="339"/>
        <end position="362"/>
    </location>
</feature>
<feature type="transmembrane region" description="Helical" evidence="7">
    <location>
        <begin position="242"/>
        <end position="261"/>
    </location>
</feature>
<keyword evidence="6 7" id="KW-0472">Membrane</keyword>
<organism evidence="9 10">
    <name type="scientific">Aureimonas pseudogalii</name>
    <dbReference type="NCBI Taxonomy" id="1744844"/>
    <lineage>
        <taxon>Bacteria</taxon>
        <taxon>Pseudomonadati</taxon>
        <taxon>Pseudomonadota</taxon>
        <taxon>Alphaproteobacteria</taxon>
        <taxon>Hyphomicrobiales</taxon>
        <taxon>Aurantimonadaceae</taxon>
        <taxon>Aureimonas</taxon>
    </lineage>
</organism>
<evidence type="ECO:0000256" key="4">
    <source>
        <dbReference type="ARBA" id="ARBA00022692"/>
    </source>
</evidence>
<reference evidence="9 10" key="1">
    <citation type="submission" date="2020-08" db="EMBL/GenBank/DDBJ databases">
        <title>Genomic Encyclopedia of Type Strains, Phase IV (KMG-IV): sequencing the most valuable type-strain genomes for metagenomic binning, comparative biology and taxonomic classification.</title>
        <authorList>
            <person name="Goeker M."/>
        </authorList>
    </citation>
    <scope>NUCLEOTIDE SEQUENCE [LARGE SCALE GENOMIC DNA]</scope>
    <source>
        <strain evidence="9 10">DSM 102238</strain>
    </source>
</reference>
<keyword evidence="10" id="KW-1185">Reference proteome</keyword>
<evidence type="ECO:0000313" key="9">
    <source>
        <dbReference type="EMBL" id="MBB3997871.1"/>
    </source>
</evidence>
<protein>
    <submittedName>
        <fullName evidence="9">ABC-type glycerol-3-phosphate transport system permease component</fullName>
    </submittedName>
</protein>
<evidence type="ECO:0000313" key="10">
    <source>
        <dbReference type="Proteomes" id="UP000542776"/>
    </source>
</evidence>
<dbReference type="Proteomes" id="UP000542776">
    <property type="component" value="Unassembled WGS sequence"/>
</dbReference>
<dbReference type="SUPFAM" id="SSF161098">
    <property type="entry name" value="MetI-like"/>
    <property type="match status" value="2"/>
</dbReference>
<dbReference type="CDD" id="cd06261">
    <property type="entry name" value="TM_PBP2"/>
    <property type="match status" value="1"/>
</dbReference>
<comment type="similarity">
    <text evidence="7">Belongs to the binding-protein-dependent transport system permease family.</text>
</comment>
<feature type="transmembrane region" description="Helical" evidence="7">
    <location>
        <begin position="80"/>
        <end position="102"/>
    </location>
</feature>
<feature type="transmembrane region" description="Helical" evidence="7">
    <location>
        <begin position="302"/>
        <end position="327"/>
    </location>
</feature>
<gene>
    <name evidence="9" type="ORF">GGR04_001709</name>
</gene>